<evidence type="ECO:0000256" key="6">
    <source>
        <dbReference type="ARBA" id="ARBA00023015"/>
    </source>
</evidence>
<dbReference type="AlphaFoldDB" id="A0A3B0VY68"/>
<protein>
    <recommendedName>
        <fullName evidence="2">histone deacetylase</fullName>
        <ecNumber evidence="2">3.5.1.98</ecNumber>
    </recommendedName>
</protein>
<dbReference type="EMBL" id="UOEY01000139">
    <property type="protein sequence ID" value="VAW41879.1"/>
    <property type="molecule type" value="Genomic_DNA"/>
</dbReference>
<dbReference type="Gene3D" id="3.40.800.20">
    <property type="entry name" value="Histone deacetylase domain"/>
    <property type="match status" value="1"/>
</dbReference>
<dbReference type="GO" id="GO:0040029">
    <property type="term" value="P:epigenetic regulation of gene expression"/>
    <property type="evidence" value="ECO:0007669"/>
    <property type="project" value="TreeGrafter"/>
</dbReference>
<proteinExistence type="inferred from homology"/>
<reference evidence="9" key="1">
    <citation type="submission" date="2018-06" db="EMBL/GenBank/DDBJ databases">
        <authorList>
            <person name="Zhirakovskaya E."/>
        </authorList>
    </citation>
    <scope>NUCLEOTIDE SEQUENCE</scope>
</reference>
<sequence length="354" mass="39499">MRRTAVYRDNLFLEHQPGFAHVESPDRLRVIYRELDREETASHFVFPGFAPASPEIIGLNHTPQQIKRVAETAGREHDVLDADTQTSARSYDAACLAVGALIDGIKRMFHGEIDNGFCLVRPPGHHAERDRSMGFCLFNNVAVAARWALANLGLQRILIVDWDLHHGNGTQHSFYDTDEVLYCSTHQYPYYPGTGAVMETGTGQGEGFTINVPLPGGQDDHDFARIFNELFAPVARLYRPRLILVSCGFDIYQGDPLGTMRVTPPGFAYMTRVMQNLADQLCNGRLLVTLEGGYDLTGMRDGALAVLTELCGEELNPEYPDFSAEKITDEPSTDSPPPIFLDQVMGLAKKYWKM</sequence>
<dbReference type="PRINTS" id="PR01270">
    <property type="entry name" value="HDASUPER"/>
</dbReference>
<keyword evidence="3" id="KW-0678">Repressor</keyword>
<keyword evidence="7" id="KW-0804">Transcription</keyword>
<dbReference type="InterPro" id="IPR037138">
    <property type="entry name" value="His_deacetylse_dom_sf"/>
</dbReference>
<evidence type="ECO:0000256" key="3">
    <source>
        <dbReference type="ARBA" id="ARBA00022491"/>
    </source>
</evidence>
<dbReference type="GO" id="GO:0000118">
    <property type="term" value="C:histone deacetylase complex"/>
    <property type="evidence" value="ECO:0007669"/>
    <property type="project" value="TreeGrafter"/>
</dbReference>
<evidence type="ECO:0000256" key="5">
    <source>
        <dbReference type="ARBA" id="ARBA00022853"/>
    </source>
</evidence>
<evidence type="ECO:0000256" key="4">
    <source>
        <dbReference type="ARBA" id="ARBA00022801"/>
    </source>
</evidence>
<dbReference type="Pfam" id="PF00850">
    <property type="entry name" value="Hist_deacetyl"/>
    <property type="match status" value="1"/>
</dbReference>
<gene>
    <name evidence="9" type="ORF">MNBD_DELTA04-1550</name>
</gene>
<keyword evidence="5" id="KW-0156">Chromatin regulator</keyword>
<accession>A0A3B0VY68</accession>
<dbReference type="CDD" id="cd09992">
    <property type="entry name" value="HDAC_classII"/>
    <property type="match status" value="1"/>
</dbReference>
<dbReference type="SUPFAM" id="SSF52768">
    <property type="entry name" value="Arginase/deacetylase"/>
    <property type="match status" value="1"/>
</dbReference>
<evidence type="ECO:0000256" key="2">
    <source>
        <dbReference type="ARBA" id="ARBA00012111"/>
    </source>
</evidence>
<evidence type="ECO:0000259" key="8">
    <source>
        <dbReference type="Pfam" id="PF00850"/>
    </source>
</evidence>
<evidence type="ECO:0000256" key="7">
    <source>
        <dbReference type="ARBA" id="ARBA00023163"/>
    </source>
</evidence>
<dbReference type="InterPro" id="IPR023801">
    <property type="entry name" value="His_deacetylse_dom"/>
</dbReference>
<dbReference type="InterPro" id="IPR023696">
    <property type="entry name" value="Ureohydrolase_dom_sf"/>
</dbReference>
<dbReference type="EC" id="3.5.1.98" evidence="2"/>
<keyword evidence="6" id="KW-0805">Transcription regulation</keyword>
<dbReference type="GO" id="GO:0141221">
    <property type="term" value="F:histone deacetylase activity, hydrolytic mechanism"/>
    <property type="evidence" value="ECO:0007669"/>
    <property type="project" value="UniProtKB-EC"/>
</dbReference>
<keyword evidence="4" id="KW-0378">Hydrolase</keyword>
<evidence type="ECO:0000313" key="9">
    <source>
        <dbReference type="EMBL" id="VAW41879.1"/>
    </source>
</evidence>
<evidence type="ECO:0000256" key="1">
    <source>
        <dbReference type="ARBA" id="ARBA00007738"/>
    </source>
</evidence>
<organism evidence="9">
    <name type="scientific">hydrothermal vent metagenome</name>
    <dbReference type="NCBI Taxonomy" id="652676"/>
    <lineage>
        <taxon>unclassified sequences</taxon>
        <taxon>metagenomes</taxon>
        <taxon>ecological metagenomes</taxon>
    </lineage>
</organism>
<name>A0A3B0VY68_9ZZZZ</name>
<feature type="domain" description="Histone deacetylase" evidence="8">
    <location>
        <begin position="21"/>
        <end position="309"/>
    </location>
</feature>
<comment type="similarity">
    <text evidence="1">Belongs to the histone deacetylase family. HD type 2 subfamily.</text>
</comment>
<dbReference type="PANTHER" id="PTHR10625">
    <property type="entry name" value="HISTONE DEACETYLASE HDAC1-RELATED"/>
    <property type="match status" value="1"/>
</dbReference>
<dbReference type="PANTHER" id="PTHR10625:SF5">
    <property type="entry name" value="HISTONE DEACETYLASE"/>
    <property type="match status" value="1"/>
</dbReference>
<dbReference type="InterPro" id="IPR000286">
    <property type="entry name" value="HDACs"/>
</dbReference>